<evidence type="ECO:0000313" key="5">
    <source>
        <dbReference type="EMBL" id="MCW6536293.1"/>
    </source>
</evidence>
<evidence type="ECO:0000256" key="3">
    <source>
        <dbReference type="ARBA" id="ARBA00023163"/>
    </source>
</evidence>
<keyword evidence="6" id="KW-1185">Reference proteome</keyword>
<dbReference type="PROSITE" id="PS50949">
    <property type="entry name" value="HTH_GNTR"/>
    <property type="match status" value="1"/>
</dbReference>
<dbReference type="Pfam" id="PF00392">
    <property type="entry name" value="GntR"/>
    <property type="match status" value="1"/>
</dbReference>
<evidence type="ECO:0000313" key="6">
    <source>
        <dbReference type="Proteomes" id="UP001165565"/>
    </source>
</evidence>
<dbReference type="InterPro" id="IPR036388">
    <property type="entry name" value="WH-like_DNA-bd_sf"/>
</dbReference>
<dbReference type="AlphaFoldDB" id="A0AA41ZIH2"/>
<proteinExistence type="predicted"/>
<keyword evidence="3" id="KW-0804">Transcription</keyword>
<evidence type="ECO:0000256" key="1">
    <source>
        <dbReference type="ARBA" id="ARBA00023015"/>
    </source>
</evidence>
<dbReference type="InterPro" id="IPR036390">
    <property type="entry name" value="WH_DNA-bd_sf"/>
</dbReference>
<dbReference type="InterPro" id="IPR000524">
    <property type="entry name" value="Tscrpt_reg_HTH_GntR"/>
</dbReference>
<protein>
    <submittedName>
        <fullName evidence="5">GntR family transcriptional regulator</fullName>
    </submittedName>
</protein>
<name>A0AA41ZIH2_9SPHN</name>
<dbReference type="Gene3D" id="1.10.10.10">
    <property type="entry name" value="Winged helix-like DNA-binding domain superfamily/Winged helix DNA-binding domain"/>
    <property type="match status" value="1"/>
</dbReference>
<dbReference type="PANTHER" id="PTHR43537:SF24">
    <property type="entry name" value="GLUCONATE OPERON TRANSCRIPTIONAL REPRESSOR"/>
    <property type="match status" value="1"/>
</dbReference>
<dbReference type="SMART" id="SM00345">
    <property type="entry name" value="HTH_GNTR"/>
    <property type="match status" value="1"/>
</dbReference>
<comment type="caution">
    <text evidence="5">The sequence shown here is derived from an EMBL/GenBank/DDBJ whole genome shotgun (WGS) entry which is preliminary data.</text>
</comment>
<accession>A0AA41ZIH2</accession>
<reference evidence="5" key="1">
    <citation type="submission" date="2022-06" db="EMBL/GenBank/DDBJ databases">
        <title>Sphingomonas sp. nov. isolated from rhizosphere soil of tomato.</title>
        <authorList>
            <person name="Dong H."/>
            <person name="Gao R."/>
        </authorList>
    </citation>
    <scope>NUCLEOTIDE SEQUENCE</scope>
    <source>
        <strain evidence="5">MMSM24</strain>
    </source>
</reference>
<dbReference type="RefSeq" id="WP_265269689.1">
    <property type="nucleotide sequence ID" value="NZ_JANFAV010000012.1"/>
</dbReference>
<dbReference type="PANTHER" id="PTHR43537">
    <property type="entry name" value="TRANSCRIPTIONAL REGULATOR, GNTR FAMILY"/>
    <property type="match status" value="1"/>
</dbReference>
<sequence length="199" mass="21632">MSPAHVLEPTYDALRRRLIAGDWPVGHRLEAARLAEQLGVSATPVRDALWRLAGERLVESTPGDGFRVPRLDAGDLRTIFAWHHRLMTMAIRWRGGPFPATDIPQGRDGIAERTALLFGAIAATAHNSELMRAVSQAAARLTPYRQIENDVFPEVERELGAIETLAGGASRSALLEAIGAYHAQRKAGADRLAELAKSG</sequence>
<dbReference type="GO" id="GO:0003700">
    <property type="term" value="F:DNA-binding transcription factor activity"/>
    <property type="evidence" value="ECO:0007669"/>
    <property type="project" value="InterPro"/>
</dbReference>
<dbReference type="Proteomes" id="UP001165565">
    <property type="component" value="Unassembled WGS sequence"/>
</dbReference>
<evidence type="ECO:0000259" key="4">
    <source>
        <dbReference type="PROSITE" id="PS50949"/>
    </source>
</evidence>
<gene>
    <name evidence="5" type="ORF">NEE01_16055</name>
</gene>
<dbReference type="CDD" id="cd07377">
    <property type="entry name" value="WHTH_GntR"/>
    <property type="match status" value="1"/>
</dbReference>
<keyword evidence="2" id="KW-0238">DNA-binding</keyword>
<dbReference type="GO" id="GO:0003677">
    <property type="term" value="F:DNA binding"/>
    <property type="evidence" value="ECO:0007669"/>
    <property type="project" value="UniProtKB-KW"/>
</dbReference>
<keyword evidence="1" id="KW-0805">Transcription regulation</keyword>
<organism evidence="5 6">
    <name type="scientific">Sphingomonas lycopersici</name>
    <dbReference type="NCBI Taxonomy" id="2951807"/>
    <lineage>
        <taxon>Bacteria</taxon>
        <taxon>Pseudomonadati</taxon>
        <taxon>Pseudomonadota</taxon>
        <taxon>Alphaproteobacteria</taxon>
        <taxon>Sphingomonadales</taxon>
        <taxon>Sphingomonadaceae</taxon>
        <taxon>Sphingomonas</taxon>
    </lineage>
</organism>
<dbReference type="EMBL" id="JANFAV010000012">
    <property type="protein sequence ID" value="MCW6536293.1"/>
    <property type="molecule type" value="Genomic_DNA"/>
</dbReference>
<evidence type="ECO:0000256" key="2">
    <source>
        <dbReference type="ARBA" id="ARBA00023125"/>
    </source>
</evidence>
<feature type="domain" description="HTH gntR-type" evidence="4">
    <location>
        <begin position="4"/>
        <end position="71"/>
    </location>
</feature>
<dbReference type="SUPFAM" id="SSF46785">
    <property type="entry name" value="Winged helix' DNA-binding domain"/>
    <property type="match status" value="1"/>
</dbReference>